<comment type="caution">
    <text evidence="11">The sequence shown here is derived from an EMBL/GenBank/DDBJ whole genome shotgun (WGS) entry which is preliminary data.</text>
</comment>
<keyword evidence="8" id="KW-0539">Nucleus</keyword>
<dbReference type="InterPro" id="IPR011856">
    <property type="entry name" value="tRNA_endonuc-like_dom_sf"/>
</dbReference>
<feature type="region of interest" description="Disordered" evidence="9">
    <location>
        <begin position="509"/>
        <end position="529"/>
    </location>
</feature>
<comment type="function">
    <text evidence="8">Nuclease required for the repair of DNA interstrand cross-links (ICL). Acts as a 5'-3' exonuclease that anchors at a cut end of DNA and cleaves DNA successively at every third nucleotide, allowing to excise an ICL from one strand through flanking incisions.</text>
</comment>
<reference evidence="11 12" key="1">
    <citation type="submission" date="2024-03" db="EMBL/GenBank/DDBJ databases">
        <title>The Acrasis kona genome and developmental transcriptomes reveal deep origins of eukaryotic multicellular pathways.</title>
        <authorList>
            <person name="Sheikh S."/>
            <person name="Fu C.-J."/>
            <person name="Brown M.W."/>
            <person name="Baldauf S.L."/>
        </authorList>
    </citation>
    <scope>NUCLEOTIDE SEQUENCE [LARGE SCALE GENOMIC DNA]</scope>
    <source>
        <strain evidence="11 12">ATCC MYA-3509</strain>
    </source>
</reference>
<evidence type="ECO:0000256" key="2">
    <source>
        <dbReference type="ARBA" id="ARBA00005533"/>
    </source>
</evidence>
<dbReference type="PANTHER" id="PTHR15749:SF4">
    <property type="entry name" value="FANCONI-ASSOCIATED NUCLEASE 1"/>
    <property type="match status" value="1"/>
</dbReference>
<protein>
    <recommendedName>
        <fullName evidence="8">Fanconi-associated nuclease</fullName>
        <ecNumber evidence="8">3.1.4.1</ecNumber>
    </recommendedName>
</protein>
<keyword evidence="8" id="KW-0227">DNA damage</keyword>
<keyword evidence="12" id="KW-1185">Reference proteome</keyword>
<dbReference type="InterPro" id="IPR014883">
    <property type="entry name" value="VRR_NUC"/>
</dbReference>
<evidence type="ECO:0000256" key="5">
    <source>
        <dbReference type="ARBA" id="ARBA00022801"/>
    </source>
</evidence>
<dbReference type="CDD" id="cd22326">
    <property type="entry name" value="FAN1-like"/>
    <property type="match status" value="1"/>
</dbReference>
<keyword evidence="3 8" id="KW-0540">Nuclease</keyword>
<keyword evidence="6 8" id="KW-0460">Magnesium</keyword>
<keyword evidence="5 8" id="KW-0378">Hydrolase</keyword>
<feature type="domain" description="VRR-NUC" evidence="10">
    <location>
        <begin position="476"/>
        <end position="622"/>
    </location>
</feature>
<dbReference type="GO" id="GO:0004528">
    <property type="term" value="F:phosphodiesterase I activity"/>
    <property type="evidence" value="ECO:0007669"/>
    <property type="project" value="UniProtKB-EC"/>
</dbReference>
<dbReference type="EC" id="3.1.4.1" evidence="8"/>
<comment type="similarity">
    <text evidence="2 8">Belongs to the FAN1 family.</text>
</comment>
<dbReference type="InterPro" id="IPR049132">
    <property type="entry name" value="FAN1-like_euk"/>
</dbReference>
<dbReference type="SMART" id="SM00990">
    <property type="entry name" value="VRR_NUC"/>
    <property type="match status" value="1"/>
</dbReference>
<dbReference type="GO" id="GO:0036297">
    <property type="term" value="P:interstrand cross-link repair"/>
    <property type="evidence" value="ECO:0007669"/>
    <property type="project" value="InterPro"/>
</dbReference>
<comment type="subcellular location">
    <subcellularLocation>
        <location evidence="8">Nucleus</location>
    </subcellularLocation>
</comment>
<name>A0AAW2YUY4_9EUKA</name>
<dbReference type="GO" id="GO:0005634">
    <property type="term" value="C:nucleus"/>
    <property type="evidence" value="ECO:0007669"/>
    <property type="project" value="UniProtKB-SubCell"/>
</dbReference>
<dbReference type="Pfam" id="PF08774">
    <property type="entry name" value="VRR_NUC"/>
    <property type="match status" value="1"/>
</dbReference>
<proteinExistence type="inferred from homology"/>
<sequence length="732" mass="84335">MFNLLNAQQCNTVADKYCRNLSKQERPTKKADVINLIVDAHNKNFVNNKNKQGDKKVQSKISSFFKKITPSNTEPTSELDHYKNVTLQILKQLGNNEAVLCISEHHLELFKMINKIFSITHIKARGGNSNTIMVLADTIKKIHFPKYIVPSVEERKNFSFFDSREEFEEFKLAGELKSRFYSLLEEQNYEAAIKECVEPAALQLAQKTNLFKNKAQSKSHYFLLRYSAGWVYARIVDIGVRDILETKQKQYKQATQLLYLLLDSPFRIGSRGKWYERLALDYQQHLKQKSNAHTICVRALSSENEVLRLADRYTLEKRLSRLQDVSTPSPKLSLSKTTSSSQEQVRYKFQLIDQLKSFKEVYIRGHRESNGSSSKKSVFRSYCGKKRMNVEELALQYYLLAHNYQGIHCEGSLCATLFGLLCWDVIFDSNAAPYAFQSKYQDSPLDVYTDAFYVTRKELFDDLFNKMVNDQDGSFMTDLVRRVICENEGAQNKFVRWSKVNVMQMDDSFLESDEPSPAKSDSQSSGIIRRSDGVGSHNVDWLCDLIICLGGRTLSMVCRMFAEDYHYYRSGMPDLLLWNIDKKEAIFSEVKGPGDRLSDKQTIWIDLLNACNANVEVLHIVELDDEKSSNKFELPSMSGKKKKKKSDRSAFDDDDLRMLIKQGVITFPEPEISIEEYMVDQCVEETPKKNAVQILMEQSKVTKKEVICEDDDVVFVEEKISAFTKNETIIVD</sequence>
<accession>A0AAW2YUY4</accession>
<comment type="cofactor">
    <cofactor evidence="8">
        <name>Mg(2+)</name>
        <dbReference type="ChEBI" id="CHEBI:18420"/>
    </cofactor>
    <cofactor evidence="8">
        <name>Mn(2+)</name>
        <dbReference type="ChEBI" id="CHEBI:29035"/>
    </cofactor>
</comment>
<evidence type="ECO:0000256" key="8">
    <source>
        <dbReference type="RuleBase" id="RU365033"/>
    </source>
</evidence>
<dbReference type="Pfam" id="PF21170">
    <property type="entry name" value="FAN1_TPR"/>
    <property type="match status" value="1"/>
</dbReference>
<evidence type="ECO:0000256" key="3">
    <source>
        <dbReference type="ARBA" id="ARBA00022722"/>
    </source>
</evidence>
<evidence type="ECO:0000256" key="6">
    <source>
        <dbReference type="ARBA" id="ARBA00022842"/>
    </source>
</evidence>
<dbReference type="Proteomes" id="UP001431209">
    <property type="component" value="Unassembled WGS sequence"/>
</dbReference>
<dbReference type="InterPro" id="IPR049126">
    <property type="entry name" value="FAN1-like_TPR"/>
</dbReference>
<dbReference type="Gene3D" id="3.40.1350.10">
    <property type="match status" value="1"/>
</dbReference>
<evidence type="ECO:0000313" key="11">
    <source>
        <dbReference type="EMBL" id="KAL0481233.1"/>
    </source>
</evidence>
<dbReference type="AlphaFoldDB" id="A0AAW2YUY4"/>
<dbReference type="GO" id="GO:0046872">
    <property type="term" value="F:metal ion binding"/>
    <property type="evidence" value="ECO:0007669"/>
    <property type="project" value="UniProtKB-KW"/>
</dbReference>
<dbReference type="InterPro" id="IPR033315">
    <property type="entry name" value="Fan1-like"/>
</dbReference>
<dbReference type="GO" id="GO:0017108">
    <property type="term" value="F:5'-flap endonuclease activity"/>
    <property type="evidence" value="ECO:0007669"/>
    <property type="project" value="TreeGrafter"/>
</dbReference>
<gene>
    <name evidence="11" type="ORF">AKO1_012823</name>
</gene>
<evidence type="ECO:0000256" key="1">
    <source>
        <dbReference type="ARBA" id="ARBA00000983"/>
    </source>
</evidence>
<dbReference type="EMBL" id="JAOPGA020000739">
    <property type="protein sequence ID" value="KAL0481233.1"/>
    <property type="molecule type" value="Genomic_DNA"/>
</dbReference>
<evidence type="ECO:0000259" key="10">
    <source>
        <dbReference type="SMART" id="SM00990"/>
    </source>
</evidence>
<evidence type="ECO:0000256" key="9">
    <source>
        <dbReference type="SAM" id="MobiDB-lite"/>
    </source>
</evidence>
<keyword evidence="7 8" id="KW-0464">Manganese</keyword>
<organism evidence="11 12">
    <name type="scientific">Acrasis kona</name>
    <dbReference type="NCBI Taxonomy" id="1008807"/>
    <lineage>
        <taxon>Eukaryota</taxon>
        <taxon>Discoba</taxon>
        <taxon>Heterolobosea</taxon>
        <taxon>Tetramitia</taxon>
        <taxon>Eutetramitia</taxon>
        <taxon>Acrasidae</taxon>
        <taxon>Acrasis</taxon>
    </lineage>
</organism>
<dbReference type="PANTHER" id="PTHR15749">
    <property type="entry name" value="FANCONI-ASSOCIATED NUCLEASE 1"/>
    <property type="match status" value="1"/>
</dbReference>
<evidence type="ECO:0000313" key="12">
    <source>
        <dbReference type="Proteomes" id="UP001431209"/>
    </source>
</evidence>
<evidence type="ECO:0000256" key="4">
    <source>
        <dbReference type="ARBA" id="ARBA00022723"/>
    </source>
</evidence>
<dbReference type="GO" id="GO:0008409">
    <property type="term" value="F:5'-3' exonuclease activity"/>
    <property type="evidence" value="ECO:0007669"/>
    <property type="project" value="TreeGrafter"/>
</dbReference>
<evidence type="ECO:0000256" key="7">
    <source>
        <dbReference type="ARBA" id="ARBA00023211"/>
    </source>
</evidence>
<comment type="catalytic activity">
    <reaction evidence="1 8">
        <text>Hydrolytically removes 5'-nucleotides successively from the 3'-hydroxy termini of 3'-hydroxy-terminated oligonucleotides.</text>
        <dbReference type="EC" id="3.1.4.1"/>
    </reaction>
</comment>
<keyword evidence="8" id="KW-0234">DNA repair</keyword>
<dbReference type="GO" id="GO:0070336">
    <property type="term" value="F:flap-structured DNA binding"/>
    <property type="evidence" value="ECO:0007669"/>
    <property type="project" value="TreeGrafter"/>
</dbReference>
<keyword evidence="4 8" id="KW-0479">Metal-binding</keyword>